<dbReference type="InParanoid" id="Q24C66"/>
<keyword evidence="1" id="KW-0732">Signal</keyword>
<organism evidence="2 3">
    <name type="scientific">Tetrahymena thermophila (strain SB210)</name>
    <dbReference type="NCBI Taxonomy" id="312017"/>
    <lineage>
        <taxon>Eukaryota</taxon>
        <taxon>Sar</taxon>
        <taxon>Alveolata</taxon>
        <taxon>Ciliophora</taxon>
        <taxon>Intramacronucleata</taxon>
        <taxon>Oligohymenophorea</taxon>
        <taxon>Hymenostomatida</taxon>
        <taxon>Tetrahymenina</taxon>
        <taxon>Tetrahymenidae</taxon>
        <taxon>Tetrahymena</taxon>
    </lineage>
</organism>
<dbReference type="KEGG" id="tet:TTHERM_00697050"/>
<sequence length="372" mass="42697">MISTKIFSVLFISASLFLSTNALLSIPVKFDYQKNSILFNATFGTEECKIDTKAEFFYCNNDIDFIRTGSHQLQTCGAVKTGTHISGLTNYVANFQMGNFQAKVVFAEYNSPDIQNVTYYTKSLCFGKVTNDRQQLSLVKQLNEQGLISEPKVFITFFNNYLSQFTKDDIIGQINLGQPNPDFIKKGSNFVKMFVNNSDYYQLNCNFYSNGETTFFGQKISGYLRYYIDFDDPESTIDTDTFNEMLDILQSKNYKITKSKLTIFPQYYLDTIEGLEPIKITILTEDMSPYILTIDPSVYTQKIAKGVYKLLFQPRSNNQAYTIGNRILASYYFGYDASTQNTFFAERVLDINSKVVDQKVEIFSQNFRSEKI</sequence>
<dbReference type="EMBL" id="GG662372">
    <property type="protein sequence ID" value="EAS05372.1"/>
    <property type="molecule type" value="Genomic_DNA"/>
</dbReference>
<dbReference type="Gene3D" id="2.40.70.10">
    <property type="entry name" value="Acid Proteases"/>
    <property type="match status" value="1"/>
</dbReference>
<protein>
    <submittedName>
        <fullName evidence="2">Transmembrane protein, putative</fullName>
    </submittedName>
</protein>
<dbReference type="Proteomes" id="UP000009168">
    <property type="component" value="Unassembled WGS sequence"/>
</dbReference>
<gene>
    <name evidence="2" type="ORF">TTHERM_00697050</name>
</gene>
<keyword evidence="3" id="KW-1185">Reference proteome</keyword>
<reference evidence="3" key="1">
    <citation type="journal article" date="2006" name="PLoS Biol.">
        <title>Macronuclear genome sequence of the ciliate Tetrahymena thermophila, a model eukaryote.</title>
        <authorList>
            <person name="Eisen J.A."/>
            <person name="Coyne R.S."/>
            <person name="Wu M."/>
            <person name="Wu D."/>
            <person name="Thiagarajan M."/>
            <person name="Wortman J.R."/>
            <person name="Badger J.H."/>
            <person name="Ren Q."/>
            <person name="Amedeo P."/>
            <person name="Jones K.M."/>
            <person name="Tallon L.J."/>
            <person name="Delcher A.L."/>
            <person name="Salzberg S.L."/>
            <person name="Silva J.C."/>
            <person name="Haas B.J."/>
            <person name="Majoros W.H."/>
            <person name="Farzad M."/>
            <person name="Carlton J.M."/>
            <person name="Smith R.K. Jr."/>
            <person name="Garg J."/>
            <person name="Pearlman R.E."/>
            <person name="Karrer K.M."/>
            <person name="Sun L."/>
            <person name="Manning G."/>
            <person name="Elde N.C."/>
            <person name="Turkewitz A.P."/>
            <person name="Asai D.J."/>
            <person name="Wilkes D.E."/>
            <person name="Wang Y."/>
            <person name="Cai H."/>
            <person name="Collins K."/>
            <person name="Stewart B.A."/>
            <person name="Lee S.R."/>
            <person name="Wilamowska K."/>
            <person name="Weinberg Z."/>
            <person name="Ruzzo W.L."/>
            <person name="Wloga D."/>
            <person name="Gaertig J."/>
            <person name="Frankel J."/>
            <person name="Tsao C.-C."/>
            <person name="Gorovsky M.A."/>
            <person name="Keeling P.J."/>
            <person name="Waller R.F."/>
            <person name="Patron N.J."/>
            <person name="Cherry J.M."/>
            <person name="Stover N.A."/>
            <person name="Krieger C.J."/>
            <person name="del Toro C."/>
            <person name="Ryder H.F."/>
            <person name="Williamson S.C."/>
            <person name="Barbeau R.A."/>
            <person name="Hamilton E.P."/>
            <person name="Orias E."/>
        </authorList>
    </citation>
    <scope>NUCLEOTIDE SEQUENCE [LARGE SCALE GENOMIC DNA]</scope>
    <source>
        <strain evidence="3">SB210</strain>
    </source>
</reference>
<feature type="chain" id="PRO_5004202263" evidence="1">
    <location>
        <begin position="23"/>
        <end position="372"/>
    </location>
</feature>
<dbReference type="HOGENOM" id="CLU_063368_1_0_1"/>
<dbReference type="InterPro" id="IPR021109">
    <property type="entry name" value="Peptidase_aspartic_dom_sf"/>
</dbReference>
<evidence type="ECO:0000313" key="3">
    <source>
        <dbReference type="Proteomes" id="UP000009168"/>
    </source>
</evidence>
<dbReference type="AlphaFoldDB" id="Q24C66"/>
<name>Q24C66_TETTS</name>
<keyword evidence="2" id="KW-0472">Membrane</keyword>
<evidence type="ECO:0000313" key="2">
    <source>
        <dbReference type="EMBL" id="EAS05372.1"/>
    </source>
</evidence>
<dbReference type="SUPFAM" id="SSF50630">
    <property type="entry name" value="Acid proteases"/>
    <property type="match status" value="1"/>
</dbReference>
<proteinExistence type="predicted"/>
<dbReference type="RefSeq" id="XP_001025617.1">
    <property type="nucleotide sequence ID" value="XM_001025617.1"/>
</dbReference>
<feature type="signal peptide" evidence="1">
    <location>
        <begin position="1"/>
        <end position="22"/>
    </location>
</feature>
<dbReference type="GeneID" id="7840932"/>
<accession>Q24C66</accession>
<evidence type="ECO:0000256" key="1">
    <source>
        <dbReference type="SAM" id="SignalP"/>
    </source>
</evidence>
<keyword evidence="2" id="KW-0812">Transmembrane</keyword>